<dbReference type="OrthoDB" id="936621at2"/>
<accession>A0A401XJP9</accession>
<comment type="caution">
    <text evidence="1">The sequence shown here is derived from an EMBL/GenBank/DDBJ whole genome shotgun (WGS) entry which is preliminary data.</text>
</comment>
<proteinExistence type="predicted"/>
<dbReference type="EMBL" id="BHZE01000005">
    <property type="protein sequence ID" value="GCD77213.1"/>
    <property type="molecule type" value="Genomic_DNA"/>
</dbReference>
<dbReference type="Proteomes" id="UP000286715">
    <property type="component" value="Unassembled WGS sequence"/>
</dbReference>
<evidence type="ECO:0008006" key="3">
    <source>
        <dbReference type="Google" id="ProtNLM"/>
    </source>
</evidence>
<gene>
    <name evidence="1" type="ORF">JCM31826_06950</name>
</gene>
<reference evidence="1 2" key="1">
    <citation type="submission" date="2018-11" db="EMBL/GenBank/DDBJ databases">
        <title>Schleiferia aggregans sp. nov., a moderately thermophilic heterotrophic bacterium isolated from microbial mats at a terrestrial hot spring.</title>
        <authorList>
            <person name="Iino T."/>
            <person name="Ohkuma M."/>
            <person name="Haruta S."/>
        </authorList>
    </citation>
    <scope>NUCLEOTIDE SEQUENCE [LARGE SCALE GENOMIC DNA]</scope>
    <source>
        <strain evidence="1 2">LA</strain>
    </source>
</reference>
<protein>
    <recommendedName>
        <fullName evidence="3">DUF4421 domain-containing protein</fullName>
    </recommendedName>
</protein>
<dbReference type="AlphaFoldDB" id="A0A401XJP9"/>
<name>A0A401XJP9_9FLAO</name>
<keyword evidence="2" id="KW-1185">Reference proteome</keyword>
<evidence type="ECO:0000313" key="2">
    <source>
        <dbReference type="Proteomes" id="UP000286715"/>
    </source>
</evidence>
<dbReference type="RefSeq" id="WP_124397275.1">
    <property type="nucleotide sequence ID" value="NZ_BHZE01000005.1"/>
</dbReference>
<sequence length="308" mass="35768">MRRISLHTVFLPFLFLSLHLESFSQKSEQVLVPSASFDASATREYFSGTFATGLVSYRDFATSPLFYTGPGLLLTTSNHSRSATREQILDLRFGLFTAFGQAPESTVLSSISTATYTSMQVYYHYLFGSNKYSSDMWNFKVGPSLVITQNIRLNPGLFNNALGLENISNLMATGLVTRDMTRKRERQLNFYLFKVKLKERRRELRVQMNAGLLNFNFRPGYAYAYDAEIIGTETHPLQWIFANYKWSMNGWRLQTHIEWLWYLHNGNAFSLFYDWDALHAPGRHEAFQMATHSAGFTYYFERKIRRKE</sequence>
<organism evidence="1 2">
    <name type="scientific">Thermaurantimonas aggregans</name>
    <dbReference type="NCBI Taxonomy" id="2173829"/>
    <lineage>
        <taxon>Bacteria</taxon>
        <taxon>Pseudomonadati</taxon>
        <taxon>Bacteroidota</taxon>
        <taxon>Flavobacteriia</taxon>
        <taxon>Flavobacteriales</taxon>
        <taxon>Schleiferiaceae</taxon>
        <taxon>Thermaurantimonas</taxon>
    </lineage>
</organism>
<evidence type="ECO:0000313" key="1">
    <source>
        <dbReference type="EMBL" id="GCD77213.1"/>
    </source>
</evidence>